<proteinExistence type="predicted"/>
<organism evidence="2 3">
    <name type="scientific">Dibothriocephalus latus</name>
    <name type="common">Fish tapeworm</name>
    <name type="synonym">Diphyllobothrium latum</name>
    <dbReference type="NCBI Taxonomy" id="60516"/>
    <lineage>
        <taxon>Eukaryota</taxon>
        <taxon>Metazoa</taxon>
        <taxon>Spiralia</taxon>
        <taxon>Lophotrochozoa</taxon>
        <taxon>Platyhelminthes</taxon>
        <taxon>Cestoda</taxon>
        <taxon>Eucestoda</taxon>
        <taxon>Diphyllobothriidea</taxon>
        <taxon>Diphyllobothriidae</taxon>
        <taxon>Dibothriocephalus</taxon>
    </lineage>
</organism>
<sequence>MRRYGELQSQRGNFQEEEEEDEEIMVNTIKALIKLKIGCMKGKTAVSGLYHIIKERELTVKVFMIFEAVGSAFIGLNRQKTSTGRAWKADRNTIWSWTMRLTTTTNGYSHVSAGKSYGFGDGIRPSLDGRKCSDRVFTICSGYERTEAISDQLSVNYGIS</sequence>
<keyword evidence="3" id="KW-1185">Reference proteome</keyword>
<feature type="region of interest" description="Disordered" evidence="1">
    <location>
        <begin position="1"/>
        <end position="20"/>
    </location>
</feature>
<evidence type="ECO:0000313" key="2">
    <source>
        <dbReference type="EMBL" id="VDK30833.1"/>
    </source>
</evidence>
<name>A0A3P6PMN1_DIBLA</name>
<evidence type="ECO:0000313" key="3">
    <source>
        <dbReference type="Proteomes" id="UP000281553"/>
    </source>
</evidence>
<dbReference type="AlphaFoldDB" id="A0A3P6PMN1"/>
<dbReference type="Proteomes" id="UP000281553">
    <property type="component" value="Unassembled WGS sequence"/>
</dbReference>
<gene>
    <name evidence="2" type="ORF">DILT_LOCUS244</name>
</gene>
<dbReference type="EMBL" id="UYRU01000891">
    <property type="protein sequence ID" value="VDK30833.1"/>
    <property type="molecule type" value="Genomic_DNA"/>
</dbReference>
<protein>
    <submittedName>
        <fullName evidence="2">Uncharacterized protein</fullName>
    </submittedName>
</protein>
<accession>A0A3P6PMN1</accession>
<evidence type="ECO:0000256" key="1">
    <source>
        <dbReference type="SAM" id="MobiDB-lite"/>
    </source>
</evidence>
<reference evidence="2 3" key="1">
    <citation type="submission" date="2018-11" db="EMBL/GenBank/DDBJ databases">
        <authorList>
            <consortium name="Pathogen Informatics"/>
        </authorList>
    </citation>
    <scope>NUCLEOTIDE SEQUENCE [LARGE SCALE GENOMIC DNA]</scope>
</reference>